<accession>A0AAD7BAU4</accession>
<proteinExistence type="predicted"/>
<evidence type="ECO:0000313" key="2">
    <source>
        <dbReference type="EMBL" id="KAJ7614942.1"/>
    </source>
</evidence>
<evidence type="ECO:0000313" key="3">
    <source>
        <dbReference type="Proteomes" id="UP001221142"/>
    </source>
</evidence>
<dbReference type="AlphaFoldDB" id="A0AAD7BAU4"/>
<feature type="compositionally biased region" description="Polar residues" evidence="1">
    <location>
        <begin position="253"/>
        <end position="277"/>
    </location>
</feature>
<gene>
    <name evidence="2" type="ORF">FB45DRAFT_1109289</name>
</gene>
<feature type="region of interest" description="Disordered" evidence="1">
    <location>
        <begin position="52"/>
        <end position="77"/>
    </location>
</feature>
<feature type="region of interest" description="Disordered" evidence="1">
    <location>
        <begin position="242"/>
        <end position="277"/>
    </location>
</feature>
<reference evidence="2" key="1">
    <citation type="submission" date="2023-03" db="EMBL/GenBank/DDBJ databases">
        <title>Massive genome expansion in bonnet fungi (Mycena s.s.) driven by repeated elements and novel gene families across ecological guilds.</title>
        <authorList>
            <consortium name="Lawrence Berkeley National Laboratory"/>
            <person name="Harder C.B."/>
            <person name="Miyauchi S."/>
            <person name="Viragh M."/>
            <person name="Kuo A."/>
            <person name="Thoen E."/>
            <person name="Andreopoulos B."/>
            <person name="Lu D."/>
            <person name="Skrede I."/>
            <person name="Drula E."/>
            <person name="Henrissat B."/>
            <person name="Morin E."/>
            <person name="Kohler A."/>
            <person name="Barry K."/>
            <person name="LaButti K."/>
            <person name="Morin E."/>
            <person name="Salamov A."/>
            <person name="Lipzen A."/>
            <person name="Mereny Z."/>
            <person name="Hegedus B."/>
            <person name="Baldrian P."/>
            <person name="Stursova M."/>
            <person name="Weitz H."/>
            <person name="Taylor A."/>
            <person name="Grigoriev I.V."/>
            <person name="Nagy L.G."/>
            <person name="Martin F."/>
            <person name="Kauserud H."/>
        </authorList>
    </citation>
    <scope>NUCLEOTIDE SEQUENCE</scope>
    <source>
        <strain evidence="2">9284</strain>
    </source>
</reference>
<name>A0AAD7BAU4_9AGAR</name>
<dbReference type="Proteomes" id="UP001221142">
    <property type="component" value="Unassembled WGS sequence"/>
</dbReference>
<dbReference type="EMBL" id="JARKIF010000025">
    <property type="protein sequence ID" value="KAJ7614942.1"/>
    <property type="molecule type" value="Genomic_DNA"/>
</dbReference>
<protein>
    <submittedName>
        <fullName evidence="2">Uncharacterized protein</fullName>
    </submittedName>
</protein>
<comment type="caution">
    <text evidence="2">The sequence shown here is derived from an EMBL/GenBank/DDBJ whole genome shotgun (WGS) entry which is preliminary data.</text>
</comment>
<organism evidence="2 3">
    <name type="scientific">Roridomyces roridus</name>
    <dbReference type="NCBI Taxonomy" id="1738132"/>
    <lineage>
        <taxon>Eukaryota</taxon>
        <taxon>Fungi</taxon>
        <taxon>Dikarya</taxon>
        <taxon>Basidiomycota</taxon>
        <taxon>Agaricomycotina</taxon>
        <taxon>Agaricomycetes</taxon>
        <taxon>Agaricomycetidae</taxon>
        <taxon>Agaricales</taxon>
        <taxon>Marasmiineae</taxon>
        <taxon>Mycenaceae</taxon>
        <taxon>Roridomyces</taxon>
    </lineage>
</organism>
<evidence type="ECO:0000256" key="1">
    <source>
        <dbReference type="SAM" id="MobiDB-lite"/>
    </source>
</evidence>
<keyword evidence="3" id="KW-1185">Reference proteome</keyword>
<sequence length="419" mass="45303">MPSERPYTEADLTGLKRDDLVRLVQRQQDKWPSGKFQKHKTNMKQMAEALTGPGSLFTTNEPNAHVQHGAAPTASASATSSVQLPILSTSSLQSSPGLPTARNNSNSVHVQGFVPPNTAFGSPAGARCSIKLLIDDIRSTMTTEREKISQDVKVPVRVHISGAWQTNSQDVLNALQSSISAIQGPARIGIDDPENAGYTILLAKISGAAGEAEEGAHPSSIWLNVTQSRSLKFTVSHIGGAKASTKRLRSETPPGTSLEAQSNPSTPRKVNKSQPDALSATELQWITEAANNTPGFEDFKHNQNRRLSNVERASQWRFAAAFSRKYHKNSWPPGIELSGGKTIRKNAIEAALGMKTTMLAQAVNMSRIVEIYSEGEYRATEVVDRVLSAEESGDGSAALVSFLIQWEKDHPVFNSSAQP</sequence>